<keyword evidence="7" id="KW-1133">Transmembrane helix</keyword>
<name>A0AAJ5ZKS2_9CHLR</name>
<dbReference type="RefSeq" id="WP_342826191.1">
    <property type="nucleotide sequence ID" value="NZ_CP046147.1"/>
</dbReference>
<dbReference type="PRINTS" id="PR00344">
    <property type="entry name" value="BCTRLSENSOR"/>
</dbReference>
<dbReference type="InterPro" id="IPR050736">
    <property type="entry name" value="Sensor_HK_Regulatory"/>
</dbReference>
<feature type="domain" description="Histidine kinase" evidence="8">
    <location>
        <begin position="361"/>
        <end position="580"/>
    </location>
</feature>
<keyword evidence="4" id="KW-0808">Transferase</keyword>
<feature type="transmembrane region" description="Helical" evidence="7">
    <location>
        <begin position="21"/>
        <end position="42"/>
    </location>
</feature>
<dbReference type="SUPFAM" id="SSF55874">
    <property type="entry name" value="ATPase domain of HSP90 chaperone/DNA topoisomerase II/histidine kinase"/>
    <property type="match status" value="1"/>
</dbReference>
<dbReference type="CDD" id="cd00075">
    <property type="entry name" value="HATPase"/>
    <property type="match status" value="1"/>
</dbReference>
<dbReference type="InterPro" id="IPR003661">
    <property type="entry name" value="HisK_dim/P_dom"/>
</dbReference>
<evidence type="ECO:0000256" key="1">
    <source>
        <dbReference type="ARBA" id="ARBA00000085"/>
    </source>
</evidence>
<evidence type="ECO:0000256" key="7">
    <source>
        <dbReference type="SAM" id="Phobius"/>
    </source>
</evidence>
<dbReference type="EMBL" id="CP046147">
    <property type="protein sequence ID" value="WFG39993.1"/>
    <property type="molecule type" value="Genomic_DNA"/>
</dbReference>
<dbReference type="Gene3D" id="3.30.450.40">
    <property type="match status" value="1"/>
</dbReference>
<proteinExistence type="predicted"/>
<dbReference type="InterPro" id="IPR004358">
    <property type="entry name" value="Sig_transdc_His_kin-like_C"/>
</dbReference>
<sequence length="588" mass="64021">MVRNLVEAEFLPRFGLAVGTYLLWAAIFVSLAQTGTAGAHVLTAVPVFLSAVLFGIRGAIVGSTLSLVTYAGLGVAMGTDTFDVLFRGGNLLNVSVLVSLALITGYVRRNPEQQAVSTEPKIESDFNNDSEIEGWVDLHQIEQRREQLLAIAAEFNSSAHKSSKVIDVSRSVVSHVSRALNPDFMAVAVADQENRSITIEQTLGLRLLGFSAGDGRSVSEALSDPVTDLDLVVMNADDLTAISERSYFASTAAESGIRSALVSTLRDDEDLVAQIWICARTPAEYSELEVEFISHISDHMKSAIVNARNSESLKQLQQYLVGQNEMLAQMQDGVDVTEGELRVSHEQLTELNDSKTQFMSEVAHEIKSPLAVMIGYADLLRFDAVNLGPEQREYAASIEQSARQLAVLIDDLSDLTNIESGHFTTAKEPHNVVKVIDSVTEGLKVSDPNIERRLLVSDALFEFEVEGDPARLSQVFTNLITNALKYSDDDQPVEISTIRTDSESIRISVTDRGLGISDEDIDRLFTPYFRSMNPEAKQRPGTGLGLFLSKSIVEQHGGSLTVSSEIGVGSTFMVELPPYSSQSLADVA</sequence>
<evidence type="ECO:0000256" key="4">
    <source>
        <dbReference type="ARBA" id="ARBA00022679"/>
    </source>
</evidence>
<dbReference type="SUPFAM" id="SSF55781">
    <property type="entry name" value="GAF domain-like"/>
    <property type="match status" value="1"/>
</dbReference>
<keyword evidence="7" id="KW-0812">Transmembrane</keyword>
<evidence type="ECO:0000313" key="9">
    <source>
        <dbReference type="EMBL" id="WFG39993.1"/>
    </source>
</evidence>
<dbReference type="Pfam" id="PF00512">
    <property type="entry name" value="HisKA"/>
    <property type="match status" value="1"/>
</dbReference>
<keyword evidence="10" id="KW-1185">Reference proteome</keyword>
<dbReference type="GO" id="GO:0000155">
    <property type="term" value="F:phosphorelay sensor kinase activity"/>
    <property type="evidence" value="ECO:0007669"/>
    <property type="project" value="InterPro"/>
</dbReference>
<dbReference type="PROSITE" id="PS50109">
    <property type="entry name" value="HIS_KIN"/>
    <property type="match status" value="1"/>
</dbReference>
<evidence type="ECO:0000256" key="6">
    <source>
        <dbReference type="ARBA" id="ARBA00023012"/>
    </source>
</evidence>
<keyword evidence="7" id="KW-0472">Membrane</keyword>
<keyword evidence="6" id="KW-0902">Two-component regulatory system</keyword>
<dbReference type="Gene3D" id="1.10.287.130">
    <property type="match status" value="1"/>
</dbReference>
<feature type="transmembrane region" description="Helical" evidence="7">
    <location>
        <begin position="48"/>
        <end position="73"/>
    </location>
</feature>
<dbReference type="CDD" id="cd00082">
    <property type="entry name" value="HisKA"/>
    <property type="match status" value="1"/>
</dbReference>
<dbReference type="SMART" id="SM00387">
    <property type="entry name" value="HATPase_c"/>
    <property type="match status" value="1"/>
</dbReference>
<dbReference type="FunFam" id="3.30.565.10:FF:000006">
    <property type="entry name" value="Sensor histidine kinase WalK"/>
    <property type="match status" value="1"/>
</dbReference>
<evidence type="ECO:0000256" key="3">
    <source>
        <dbReference type="ARBA" id="ARBA00022553"/>
    </source>
</evidence>
<keyword evidence="5" id="KW-0418">Kinase</keyword>
<dbReference type="EC" id="2.7.13.3" evidence="2"/>
<dbReference type="PANTHER" id="PTHR43711:SF31">
    <property type="entry name" value="HISTIDINE KINASE"/>
    <property type="match status" value="1"/>
</dbReference>
<evidence type="ECO:0000256" key="5">
    <source>
        <dbReference type="ARBA" id="ARBA00022777"/>
    </source>
</evidence>
<organism evidence="9 10">
    <name type="scientific">Candidatus Lucifugimonas marina</name>
    <dbReference type="NCBI Taxonomy" id="3038979"/>
    <lineage>
        <taxon>Bacteria</taxon>
        <taxon>Bacillati</taxon>
        <taxon>Chloroflexota</taxon>
        <taxon>Dehalococcoidia</taxon>
        <taxon>SAR202 cluster</taxon>
        <taxon>Candidatus Lucifugimonadales</taxon>
        <taxon>Candidatus Lucifugimonadaceae</taxon>
        <taxon>Candidatus Lucifugimonas</taxon>
    </lineage>
</organism>
<reference evidence="10" key="2">
    <citation type="submission" date="2023-06" db="EMBL/GenBank/DDBJ databases">
        <title>Pangenomics reveal diversification of enzyme families and niche specialization in globally abundant SAR202 bacteria.</title>
        <authorList>
            <person name="Saw J.H.W."/>
        </authorList>
    </citation>
    <scope>NUCLEOTIDE SEQUENCE [LARGE SCALE GENOMIC DNA]</scope>
    <source>
        <strain evidence="10">JH1073</strain>
    </source>
</reference>
<reference evidence="9 10" key="1">
    <citation type="submission" date="2019-11" db="EMBL/GenBank/DDBJ databases">
        <authorList>
            <person name="Cho J.-C."/>
        </authorList>
    </citation>
    <scope>NUCLEOTIDE SEQUENCE [LARGE SCALE GENOMIC DNA]</scope>
    <source>
        <strain evidence="9 10">JH1073</strain>
    </source>
</reference>
<dbReference type="InterPro" id="IPR036890">
    <property type="entry name" value="HATPase_C_sf"/>
</dbReference>
<dbReference type="SMART" id="SM00388">
    <property type="entry name" value="HisKA"/>
    <property type="match status" value="1"/>
</dbReference>
<evidence type="ECO:0000259" key="8">
    <source>
        <dbReference type="PROSITE" id="PS50109"/>
    </source>
</evidence>
<evidence type="ECO:0000313" key="10">
    <source>
        <dbReference type="Proteomes" id="UP001219901"/>
    </source>
</evidence>
<gene>
    <name evidence="9" type="ORF">GKO48_10305</name>
</gene>
<keyword evidence="3" id="KW-0597">Phosphoprotein</keyword>
<accession>A0AAJ5ZKS2</accession>
<dbReference type="Proteomes" id="UP001219901">
    <property type="component" value="Chromosome"/>
</dbReference>
<comment type="catalytic activity">
    <reaction evidence="1">
        <text>ATP + protein L-histidine = ADP + protein N-phospho-L-histidine.</text>
        <dbReference type="EC" id="2.7.13.3"/>
    </reaction>
</comment>
<dbReference type="Pfam" id="PF02518">
    <property type="entry name" value="HATPase_c"/>
    <property type="match status" value="1"/>
</dbReference>
<evidence type="ECO:0000256" key="2">
    <source>
        <dbReference type="ARBA" id="ARBA00012438"/>
    </source>
</evidence>
<dbReference type="InterPro" id="IPR005467">
    <property type="entry name" value="His_kinase_dom"/>
</dbReference>
<dbReference type="InterPro" id="IPR036097">
    <property type="entry name" value="HisK_dim/P_sf"/>
</dbReference>
<dbReference type="Gene3D" id="3.30.565.10">
    <property type="entry name" value="Histidine kinase-like ATPase, C-terminal domain"/>
    <property type="match status" value="1"/>
</dbReference>
<dbReference type="InterPro" id="IPR003594">
    <property type="entry name" value="HATPase_dom"/>
</dbReference>
<dbReference type="PANTHER" id="PTHR43711">
    <property type="entry name" value="TWO-COMPONENT HISTIDINE KINASE"/>
    <property type="match status" value="1"/>
</dbReference>
<protein>
    <recommendedName>
        <fullName evidence="2">histidine kinase</fullName>
        <ecNumber evidence="2">2.7.13.3</ecNumber>
    </recommendedName>
</protein>
<dbReference type="InterPro" id="IPR029016">
    <property type="entry name" value="GAF-like_dom_sf"/>
</dbReference>
<dbReference type="SUPFAM" id="SSF47384">
    <property type="entry name" value="Homodimeric domain of signal transducing histidine kinase"/>
    <property type="match status" value="1"/>
</dbReference>
<dbReference type="AlphaFoldDB" id="A0AAJ5ZKS2"/>